<keyword evidence="1" id="KW-1133">Transmembrane helix</keyword>
<reference evidence="2" key="1">
    <citation type="submission" date="2016-10" db="EMBL/GenBank/DDBJ databases">
        <title>Sequence of Gallionella enrichment culture.</title>
        <authorList>
            <person name="Poehlein A."/>
            <person name="Muehling M."/>
            <person name="Daniel R."/>
        </authorList>
    </citation>
    <scope>NUCLEOTIDE SEQUENCE</scope>
</reference>
<keyword evidence="1" id="KW-0472">Membrane</keyword>
<feature type="transmembrane region" description="Helical" evidence="1">
    <location>
        <begin position="49"/>
        <end position="69"/>
    </location>
</feature>
<sequence length="84" mass="8802">MSRCLLTVFLVALVCSNAADAGVVKLKKPRMTRPVAEARARLPSSEQNLVPLILLGMVASTVLSAVMPLPLPAPLPTMPTVPLG</sequence>
<organism evidence="2">
    <name type="scientific">mine drainage metagenome</name>
    <dbReference type="NCBI Taxonomy" id="410659"/>
    <lineage>
        <taxon>unclassified sequences</taxon>
        <taxon>metagenomes</taxon>
        <taxon>ecological metagenomes</taxon>
    </lineage>
</organism>
<keyword evidence="1" id="KW-0812">Transmembrane</keyword>
<gene>
    <name evidence="2" type="ORF">GALL_511720</name>
</gene>
<accession>A0A1J5PPM9</accession>
<name>A0A1J5PPM9_9ZZZZ</name>
<evidence type="ECO:0000256" key="1">
    <source>
        <dbReference type="SAM" id="Phobius"/>
    </source>
</evidence>
<evidence type="ECO:0000313" key="2">
    <source>
        <dbReference type="EMBL" id="OIQ67251.1"/>
    </source>
</evidence>
<proteinExistence type="predicted"/>
<dbReference type="EMBL" id="MLJW01006051">
    <property type="protein sequence ID" value="OIQ67251.1"/>
    <property type="molecule type" value="Genomic_DNA"/>
</dbReference>
<comment type="caution">
    <text evidence="2">The sequence shown here is derived from an EMBL/GenBank/DDBJ whole genome shotgun (WGS) entry which is preliminary data.</text>
</comment>
<dbReference type="AlphaFoldDB" id="A0A1J5PPM9"/>
<protein>
    <submittedName>
        <fullName evidence="2">Uncharacterized protein</fullName>
    </submittedName>
</protein>